<dbReference type="EMBL" id="AADV02000001">
    <property type="protein sequence ID" value="EAM53192.1"/>
    <property type="molecule type" value="Genomic_DNA"/>
</dbReference>
<keyword evidence="3" id="KW-1185">Reference proteome</keyword>
<dbReference type="KEGG" id="cwa:CwatDRAFT_6277"/>
<dbReference type="InterPro" id="IPR037053">
    <property type="entry name" value="Phage_tail_collar_dom_sf"/>
</dbReference>
<reference evidence="2" key="1">
    <citation type="submission" date="2004-02" db="EMBL/GenBank/DDBJ databases">
        <authorList>
            <consortium name="DOE Joint Genome Institute"/>
        </authorList>
    </citation>
    <scope>NUCLEOTIDE SEQUENCE [LARGE SCALE GENOMIC DNA]</scope>
    <source>
        <strain evidence="2">WH 8501</strain>
    </source>
</reference>
<dbReference type="Gene3D" id="3.90.1340.10">
    <property type="entry name" value="Phage tail collar domain"/>
    <property type="match status" value="1"/>
</dbReference>
<evidence type="ECO:0000259" key="1">
    <source>
        <dbReference type="Pfam" id="PF07484"/>
    </source>
</evidence>
<reference evidence="2" key="3">
    <citation type="submission" date="2016-12" db="EMBL/GenBank/DDBJ databases">
        <title>Annotation of the draft genome assembly of Crocosphaera watsonii WH 8501.</title>
        <authorList>
            <consortium name="US DOE Joint Genome Institute (JGI-ORNL)"/>
            <person name="Larimer F."/>
            <person name="Land M."/>
        </authorList>
    </citation>
    <scope>NUCLEOTIDE SEQUENCE</scope>
    <source>
        <strain evidence="2">WH 8501</strain>
    </source>
</reference>
<dbReference type="SUPFAM" id="SSF88874">
    <property type="entry name" value="Receptor-binding domain of short tail fibre protein gp12"/>
    <property type="match status" value="1"/>
</dbReference>
<dbReference type="Proteomes" id="UP000003922">
    <property type="component" value="Unassembled WGS sequence"/>
</dbReference>
<evidence type="ECO:0000313" key="2">
    <source>
        <dbReference type="EMBL" id="EAM53192.1"/>
    </source>
</evidence>
<dbReference type="InterPro" id="IPR011083">
    <property type="entry name" value="Phage_tail_collar_dom"/>
</dbReference>
<dbReference type="OrthoDB" id="483990at2"/>
<evidence type="ECO:0000313" key="3">
    <source>
        <dbReference type="Proteomes" id="UP000003922"/>
    </source>
</evidence>
<proteinExistence type="predicted"/>
<dbReference type="AlphaFoldDB" id="Q4C9U4"/>
<dbReference type="Pfam" id="PF07484">
    <property type="entry name" value="Collar"/>
    <property type="match status" value="1"/>
</dbReference>
<reference evidence="2" key="2">
    <citation type="submission" date="2005-06" db="EMBL/GenBank/DDBJ databases">
        <title>Sequencing of the draft genome and assembly of Crocosphaera watsonii WH 8501.</title>
        <authorList>
            <consortium name="US DOE Joint Genome Institute (JGI-PGF)"/>
            <person name="Copeland A."/>
            <person name="Lucas S."/>
            <person name="Lapidus A."/>
            <person name="Barry K."/>
            <person name="Detter C."/>
            <person name="Glavina T."/>
            <person name="Hammon N."/>
            <person name="Israni S."/>
            <person name="Pitluck S."/>
            <person name="Richardson P."/>
        </authorList>
    </citation>
    <scope>NUCLEOTIDE SEQUENCE [LARGE SCALE GENOMIC DNA]</scope>
    <source>
        <strain evidence="2">WH 8501</strain>
    </source>
</reference>
<name>Q4C9U4_CROWT</name>
<protein>
    <submittedName>
        <fullName evidence="2">Phage Tail Collar</fullName>
    </submittedName>
</protein>
<organism evidence="2 3">
    <name type="scientific">Crocosphaera watsonii WH 8501</name>
    <dbReference type="NCBI Taxonomy" id="165597"/>
    <lineage>
        <taxon>Bacteria</taxon>
        <taxon>Bacillati</taxon>
        <taxon>Cyanobacteriota</taxon>
        <taxon>Cyanophyceae</taxon>
        <taxon>Oscillatoriophycideae</taxon>
        <taxon>Chroococcales</taxon>
        <taxon>Aphanothecaceae</taxon>
        <taxon>Crocosphaera</taxon>
    </lineage>
</organism>
<sequence>MSPNLVLDDDVVNIIYIDDQGDLRKSSTAPQVGLLIARAETSGGSISGQIEDLRPNVNMLVQPLVDNVGSIIPKSSIVVFGGAVAPNGWLFCDGTPYDPSTYPQLFSAIGYGFGQVGSLFRVPDMRDRSPVGAGISFDRGTFGGSATTSLSVDNMPAHSHNVIDPGHTHSMNHGPGQHSAVALDYHNAGNGVDAYVPQWGGHAHTIYASGVGISLENTGSGTPVSVRNPYVGFAEKVSPKFMPLLTKNFLTNQ</sequence>
<comment type="caution">
    <text evidence="2">The sequence shown here is derived from an EMBL/GenBank/DDBJ whole genome shotgun (WGS) entry which is preliminary data.</text>
</comment>
<dbReference type="RefSeq" id="WP_007303494.1">
    <property type="nucleotide sequence ID" value="NZ_AADV02000001.1"/>
</dbReference>
<accession>Q4C9U4</accession>
<gene>
    <name evidence="2" type="ORF">CwatDRAFT_6277</name>
</gene>
<feature type="domain" description="Phage tail collar" evidence="1">
    <location>
        <begin position="76"/>
        <end position="130"/>
    </location>
</feature>